<feature type="domain" description="DUF6468" evidence="3">
    <location>
        <begin position="34"/>
        <end position="108"/>
    </location>
</feature>
<evidence type="ECO:0000313" key="4">
    <source>
        <dbReference type="EMBL" id="GGC19067.1"/>
    </source>
</evidence>
<accession>A0ABQ1L6S3</accession>
<keyword evidence="2" id="KW-1133">Transmembrane helix</keyword>
<keyword evidence="5" id="KW-1185">Reference proteome</keyword>
<feature type="compositionally biased region" description="Low complexity" evidence="1">
    <location>
        <begin position="147"/>
        <end position="171"/>
    </location>
</feature>
<dbReference type="EMBL" id="BMCH01000001">
    <property type="protein sequence ID" value="GGC19067.1"/>
    <property type="molecule type" value="Genomic_DNA"/>
</dbReference>
<keyword evidence="2" id="KW-0812">Transmembrane</keyword>
<dbReference type="RefSeq" id="WP_188424452.1">
    <property type="nucleotide sequence ID" value="NZ_BMCH01000001.1"/>
</dbReference>
<evidence type="ECO:0000313" key="5">
    <source>
        <dbReference type="Proteomes" id="UP000637769"/>
    </source>
</evidence>
<evidence type="ECO:0000259" key="3">
    <source>
        <dbReference type="Pfam" id="PF20072"/>
    </source>
</evidence>
<reference evidence="5" key="1">
    <citation type="journal article" date="2019" name="Int. J. Syst. Evol. Microbiol.">
        <title>The Global Catalogue of Microorganisms (GCM) 10K type strain sequencing project: providing services to taxonomists for standard genome sequencing and annotation.</title>
        <authorList>
            <consortium name="The Broad Institute Genomics Platform"/>
            <consortium name="The Broad Institute Genome Sequencing Center for Infectious Disease"/>
            <person name="Wu L."/>
            <person name="Ma J."/>
        </authorList>
    </citation>
    <scope>NUCLEOTIDE SEQUENCE [LARGE SCALE GENOMIC DNA]</scope>
    <source>
        <strain evidence="5">CCM 7132</strain>
    </source>
</reference>
<protein>
    <recommendedName>
        <fullName evidence="3">DUF6468 domain-containing protein</fullName>
    </recommendedName>
</protein>
<organism evidence="4 5">
    <name type="scientific">Asaia siamensis</name>
    <dbReference type="NCBI Taxonomy" id="110479"/>
    <lineage>
        <taxon>Bacteria</taxon>
        <taxon>Pseudomonadati</taxon>
        <taxon>Pseudomonadota</taxon>
        <taxon>Alphaproteobacteria</taxon>
        <taxon>Acetobacterales</taxon>
        <taxon>Acetobacteraceae</taxon>
        <taxon>Asaia</taxon>
    </lineage>
</organism>
<gene>
    <name evidence="4" type="ORF">GCM10007207_00400</name>
</gene>
<name>A0ABQ1L6S3_9PROT</name>
<dbReference type="InterPro" id="IPR045531">
    <property type="entry name" value="DUF6468"/>
</dbReference>
<evidence type="ECO:0000256" key="1">
    <source>
        <dbReference type="SAM" id="MobiDB-lite"/>
    </source>
</evidence>
<dbReference type="Proteomes" id="UP000637769">
    <property type="component" value="Unassembled WGS sequence"/>
</dbReference>
<keyword evidence="2" id="KW-0472">Membrane</keyword>
<sequence length="208" mass="22554">MLAQAQIFIEIALSALLLLGIAFNFHISKSLSSLKNDRASLLKLIEKLETSIKNAHDGVEKLRVAGQVSGRPLTRTIEQAKIVSSELDTLVDRADSKAEKLTELTGKASTREQALGKLLDDAADLKLDILRKIESPLIDEPTDDAESASFSAEIEEPSPGISAAAEPSAPSKSNPTDETKRKPSAQEIRPLNKPKQRFENTFLGGPTR</sequence>
<comment type="caution">
    <text evidence="4">The sequence shown here is derived from an EMBL/GenBank/DDBJ whole genome shotgun (WGS) entry which is preliminary data.</text>
</comment>
<proteinExistence type="predicted"/>
<feature type="region of interest" description="Disordered" evidence="1">
    <location>
        <begin position="138"/>
        <end position="208"/>
    </location>
</feature>
<dbReference type="Pfam" id="PF20072">
    <property type="entry name" value="DUF6468"/>
    <property type="match status" value="1"/>
</dbReference>
<evidence type="ECO:0000256" key="2">
    <source>
        <dbReference type="SAM" id="Phobius"/>
    </source>
</evidence>
<feature type="transmembrane region" description="Helical" evidence="2">
    <location>
        <begin position="7"/>
        <end position="27"/>
    </location>
</feature>